<comment type="caution">
    <text evidence="2">The sequence shown here is derived from an EMBL/GenBank/DDBJ whole genome shotgun (WGS) entry which is preliminary data.</text>
</comment>
<evidence type="ECO:0000256" key="1">
    <source>
        <dbReference type="SAM" id="MobiDB-lite"/>
    </source>
</evidence>
<evidence type="ECO:0000313" key="3">
    <source>
        <dbReference type="Proteomes" id="UP000308092"/>
    </source>
</evidence>
<name>A0A4S3JFQ8_9EURO</name>
<proteinExistence type="predicted"/>
<dbReference type="Proteomes" id="UP000308092">
    <property type="component" value="Unassembled WGS sequence"/>
</dbReference>
<protein>
    <submittedName>
        <fullName evidence="2">Uncharacterized protein</fullName>
    </submittedName>
</protein>
<organism evidence="2 3">
    <name type="scientific">Aspergillus tanneri</name>
    <dbReference type="NCBI Taxonomy" id="1220188"/>
    <lineage>
        <taxon>Eukaryota</taxon>
        <taxon>Fungi</taxon>
        <taxon>Dikarya</taxon>
        <taxon>Ascomycota</taxon>
        <taxon>Pezizomycotina</taxon>
        <taxon>Eurotiomycetes</taxon>
        <taxon>Eurotiomycetidae</taxon>
        <taxon>Eurotiales</taxon>
        <taxon>Aspergillaceae</taxon>
        <taxon>Aspergillus</taxon>
        <taxon>Aspergillus subgen. Circumdati</taxon>
    </lineage>
</organism>
<evidence type="ECO:0000313" key="2">
    <source>
        <dbReference type="EMBL" id="THC94030.1"/>
    </source>
</evidence>
<sequence>MGYCQVQTETTSQSHRTQVSHTWGKPRATSLTAFGGQMTSRQELCTTQLTYVLAGIANVAVAC</sequence>
<feature type="compositionally biased region" description="Polar residues" evidence="1">
    <location>
        <begin position="1"/>
        <end position="21"/>
    </location>
</feature>
<feature type="region of interest" description="Disordered" evidence="1">
    <location>
        <begin position="1"/>
        <end position="23"/>
    </location>
</feature>
<dbReference type="VEuPathDB" id="FungiDB:EYZ11_006502"/>
<dbReference type="EMBL" id="SOSA01000230">
    <property type="protein sequence ID" value="THC94030.1"/>
    <property type="molecule type" value="Genomic_DNA"/>
</dbReference>
<accession>A0A4S3JFQ8</accession>
<dbReference type="AlphaFoldDB" id="A0A4S3JFQ8"/>
<reference evidence="2 3" key="1">
    <citation type="submission" date="2019-03" db="EMBL/GenBank/DDBJ databases">
        <title>The genome sequence of a newly discovered highly antifungal drug resistant Aspergillus species, Aspergillus tanneri NIH 1004.</title>
        <authorList>
            <person name="Mounaud S."/>
            <person name="Singh I."/>
            <person name="Joardar V."/>
            <person name="Pakala S."/>
            <person name="Pakala S."/>
            <person name="Venepally P."/>
            <person name="Hoover J."/>
            <person name="Nierman W."/>
            <person name="Chung J."/>
            <person name="Losada L."/>
        </authorList>
    </citation>
    <scope>NUCLEOTIDE SEQUENCE [LARGE SCALE GENOMIC DNA]</scope>
    <source>
        <strain evidence="2 3">NIH1004</strain>
    </source>
</reference>
<keyword evidence="3" id="KW-1185">Reference proteome</keyword>
<gene>
    <name evidence="2" type="ORF">EYZ11_006502</name>
</gene>